<protein>
    <submittedName>
        <fullName evidence="1">Bm-ok protein</fullName>
    </submittedName>
</protein>
<organism evidence="1 2">
    <name type="scientific">Operophtera brumata</name>
    <name type="common">Winter moth</name>
    <name type="synonym">Phalaena brumata</name>
    <dbReference type="NCBI Taxonomy" id="104452"/>
    <lineage>
        <taxon>Eukaryota</taxon>
        <taxon>Metazoa</taxon>
        <taxon>Ecdysozoa</taxon>
        <taxon>Arthropoda</taxon>
        <taxon>Hexapoda</taxon>
        <taxon>Insecta</taxon>
        <taxon>Pterygota</taxon>
        <taxon>Neoptera</taxon>
        <taxon>Endopterygota</taxon>
        <taxon>Lepidoptera</taxon>
        <taxon>Glossata</taxon>
        <taxon>Ditrysia</taxon>
        <taxon>Geometroidea</taxon>
        <taxon>Geometridae</taxon>
        <taxon>Larentiinae</taxon>
        <taxon>Operophtera</taxon>
    </lineage>
</organism>
<dbReference type="EMBL" id="JTDY01005474">
    <property type="protein sequence ID" value="KOB66961.1"/>
    <property type="molecule type" value="Genomic_DNA"/>
</dbReference>
<dbReference type="Proteomes" id="UP000037510">
    <property type="component" value="Unassembled WGS sequence"/>
</dbReference>
<accession>A0A0L7KV61</accession>
<evidence type="ECO:0000313" key="2">
    <source>
        <dbReference type="Proteomes" id="UP000037510"/>
    </source>
</evidence>
<keyword evidence="2" id="KW-1185">Reference proteome</keyword>
<reference evidence="1 2" key="1">
    <citation type="journal article" date="2015" name="Genome Biol. Evol.">
        <title>The genome of winter moth (Operophtera brumata) provides a genomic perspective on sexual dimorphism and phenology.</title>
        <authorList>
            <person name="Derks M.F."/>
            <person name="Smit S."/>
            <person name="Salis L."/>
            <person name="Schijlen E."/>
            <person name="Bossers A."/>
            <person name="Mateman C."/>
            <person name="Pijl A.S."/>
            <person name="de Ridder D."/>
            <person name="Groenen M.A."/>
            <person name="Visser M.E."/>
            <person name="Megens H.J."/>
        </authorList>
    </citation>
    <scope>NUCLEOTIDE SEQUENCE [LARGE SCALE GENOMIC DNA]</scope>
    <source>
        <strain evidence="1">WM2013NL</strain>
        <tissue evidence="1">Head and thorax</tissue>
    </source>
</reference>
<sequence>MGVMGDSPENLTLAWKDLSVYRKKKTQTRYLMLNGRLAGADLIARISGFVPQEDLSIEDLTVDEHMEFM</sequence>
<gene>
    <name evidence="1" type="ORF">OBRU01_20499</name>
</gene>
<feature type="non-terminal residue" evidence="1">
    <location>
        <position position="69"/>
    </location>
</feature>
<comment type="caution">
    <text evidence="1">The sequence shown here is derived from an EMBL/GenBank/DDBJ whole genome shotgun (WGS) entry which is preliminary data.</text>
</comment>
<name>A0A0L7KV61_OPEBR</name>
<dbReference type="AlphaFoldDB" id="A0A0L7KV61"/>
<proteinExistence type="predicted"/>
<evidence type="ECO:0000313" key="1">
    <source>
        <dbReference type="EMBL" id="KOB66961.1"/>
    </source>
</evidence>